<dbReference type="GO" id="GO:0000775">
    <property type="term" value="C:chromosome, centromeric region"/>
    <property type="evidence" value="ECO:0007669"/>
    <property type="project" value="UniProtKB-SubCell"/>
</dbReference>
<feature type="region of interest" description="Disordered" evidence="9">
    <location>
        <begin position="1"/>
        <end position="104"/>
    </location>
</feature>
<dbReference type="GO" id="GO:0005634">
    <property type="term" value="C:nucleus"/>
    <property type="evidence" value="ECO:0007669"/>
    <property type="project" value="UniProtKB-SubCell"/>
</dbReference>
<gene>
    <name evidence="10" type="primary">CENPQ</name>
    <name evidence="10" type="ORF">BLAG_LOCUS1565</name>
</gene>
<keyword evidence="7" id="KW-0137">Centromere</keyword>
<dbReference type="OrthoDB" id="8927710at2759"/>
<evidence type="ECO:0000256" key="6">
    <source>
        <dbReference type="ARBA" id="ARBA00023242"/>
    </source>
</evidence>
<feature type="compositionally biased region" description="Basic residues" evidence="9">
    <location>
        <begin position="1"/>
        <end position="12"/>
    </location>
</feature>
<comment type="subcellular location">
    <subcellularLocation>
        <location evidence="2">Chromosome</location>
        <location evidence="2">Centromere</location>
    </subcellularLocation>
    <subcellularLocation>
        <location evidence="1">Nucleus</location>
    </subcellularLocation>
</comment>
<evidence type="ECO:0000256" key="2">
    <source>
        <dbReference type="ARBA" id="ARBA00004584"/>
    </source>
</evidence>
<keyword evidence="6" id="KW-0539">Nucleus</keyword>
<evidence type="ECO:0000256" key="7">
    <source>
        <dbReference type="ARBA" id="ARBA00023328"/>
    </source>
</evidence>
<accession>A0A8J9W435</accession>
<keyword evidence="5" id="KW-0158">Chromosome</keyword>
<evidence type="ECO:0000313" key="10">
    <source>
        <dbReference type="EMBL" id="CAH1232421.1"/>
    </source>
</evidence>
<dbReference type="Proteomes" id="UP000838412">
    <property type="component" value="Chromosome 1"/>
</dbReference>
<comment type="similarity">
    <text evidence="3">Belongs to the CENP-Q/OKP1 family.</text>
</comment>
<evidence type="ECO:0000313" key="11">
    <source>
        <dbReference type="Proteomes" id="UP000838412"/>
    </source>
</evidence>
<evidence type="ECO:0000256" key="3">
    <source>
        <dbReference type="ARBA" id="ARBA00008191"/>
    </source>
</evidence>
<dbReference type="AlphaFoldDB" id="A0A8J9W435"/>
<feature type="compositionally biased region" description="Basic and acidic residues" evidence="9">
    <location>
        <begin position="59"/>
        <end position="70"/>
    </location>
</feature>
<keyword evidence="11" id="KW-1185">Reference proteome</keyword>
<sequence length="282" mass="31434">MARTKITKRGTTKKPTASTKTVTGGGAEEQGSDRSKDTSSSSGSDEDKRRNRAAKRKHSDSETKNKEGTRKRLMTSSESESSHSTSSKTAAKRSQPKRPLPAVEYRKRKITAAAMKKWKPISSETKLMTWNTMDAAVTSVLSSIKPGRRGFNEVQDHLNILRDRIYERVSTAKAPAKKVDYSAIHAKRKRIQEDLKMQEEQLAVLEAEIKRLERGVSKKEKKVDRLKIAAETSTEMELHPILENLPAPCLNLPPLTTGNQLNRQATTGSTPAELLQSILNRD</sequence>
<feature type="coiled-coil region" evidence="8">
    <location>
        <begin position="188"/>
        <end position="229"/>
    </location>
</feature>
<dbReference type="OMA" id="YSAIHAK"/>
<keyword evidence="8" id="KW-0175">Coiled coil</keyword>
<name>A0A8J9W435_BRALA</name>
<evidence type="ECO:0000256" key="8">
    <source>
        <dbReference type="SAM" id="Coils"/>
    </source>
</evidence>
<dbReference type="InterPro" id="IPR025212">
    <property type="entry name" value="CAD_CENP-Q"/>
</dbReference>
<protein>
    <recommendedName>
        <fullName evidence="4">Centromere protein Q</fullName>
    </recommendedName>
</protein>
<organism evidence="10 11">
    <name type="scientific">Branchiostoma lanceolatum</name>
    <name type="common">Common lancelet</name>
    <name type="synonym">Amphioxus lanceolatum</name>
    <dbReference type="NCBI Taxonomy" id="7740"/>
    <lineage>
        <taxon>Eukaryota</taxon>
        <taxon>Metazoa</taxon>
        <taxon>Chordata</taxon>
        <taxon>Cephalochordata</taxon>
        <taxon>Leptocardii</taxon>
        <taxon>Amphioxiformes</taxon>
        <taxon>Branchiostomatidae</taxon>
        <taxon>Branchiostoma</taxon>
    </lineage>
</organism>
<dbReference type="PANTHER" id="PTHR31345:SF3">
    <property type="entry name" value="CENTROMERE PROTEIN Q"/>
    <property type="match status" value="1"/>
</dbReference>
<reference evidence="10" key="1">
    <citation type="submission" date="2022-01" db="EMBL/GenBank/DDBJ databases">
        <authorList>
            <person name="Braso-Vives M."/>
        </authorList>
    </citation>
    <scope>NUCLEOTIDE SEQUENCE</scope>
</reference>
<dbReference type="EMBL" id="OV696686">
    <property type="protein sequence ID" value="CAH1232421.1"/>
    <property type="molecule type" value="Genomic_DNA"/>
</dbReference>
<dbReference type="PANTHER" id="PTHR31345">
    <property type="entry name" value="CENTROMERE PROTEIN Q"/>
    <property type="match status" value="1"/>
</dbReference>
<proteinExistence type="inferred from homology"/>
<evidence type="ECO:0000256" key="4">
    <source>
        <dbReference type="ARBA" id="ARBA00016397"/>
    </source>
</evidence>
<evidence type="ECO:0000256" key="5">
    <source>
        <dbReference type="ARBA" id="ARBA00022454"/>
    </source>
</evidence>
<evidence type="ECO:0000256" key="9">
    <source>
        <dbReference type="SAM" id="MobiDB-lite"/>
    </source>
</evidence>
<feature type="compositionally biased region" description="Low complexity" evidence="9">
    <location>
        <begin position="75"/>
        <end position="87"/>
    </location>
</feature>
<evidence type="ECO:0000256" key="1">
    <source>
        <dbReference type="ARBA" id="ARBA00004123"/>
    </source>
</evidence>